<evidence type="ECO:0008006" key="5">
    <source>
        <dbReference type="Google" id="ProtNLM"/>
    </source>
</evidence>
<evidence type="ECO:0000313" key="3">
    <source>
        <dbReference type="EMBL" id="PWR25774.1"/>
    </source>
</evidence>
<dbReference type="EMBL" id="QGLE01000001">
    <property type="protein sequence ID" value="PWR25774.1"/>
    <property type="molecule type" value="Genomic_DNA"/>
</dbReference>
<dbReference type="PANTHER" id="PTHR35024:SF4">
    <property type="entry name" value="POLYMER-FORMING CYTOSKELETAL PROTEIN"/>
    <property type="match status" value="1"/>
</dbReference>
<dbReference type="AlphaFoldDB" id="A0A317EHH3"/>
<protein>
    <recommendedName>
        <fullName evidence="5">Cell shape determination protein CcmA</fullName>
    </recommendedName>
</protein>
<accession>A0A317EHH3</accession>
<evidence type="ECO:0000256" key="2">
    <source>
        <dbReference type="SAM" id="MobiDB-lite"/>
    </source>
</evidence>
<organism evidence="3 4">
    <name type="scientific">Zavarzinia aquatilis</name>
    <dbReference type="NCBI Taxonomy" id="2211142"/>
    <lineage>
        <taxon>Bacteria</taxon>
        <taxon>Pseudomonadati</taxon>
        <taxon>Pseudomonadota</taxon>
        <taxon>Alphaproteobacteria</taxon>
        <taxon>Rhodospirillales</taxon>
        <taxon>Zavarziniaceae</taxon>
        <taxon>Zavarzinia</taxon>
    </lineage>
</organism>
<comment type="caution">
    <text evidence="3">The sequence shown here is derived from an EMBL/GenBank/DDBJ whole genome shotgun (WGS) entry which is preliminary data.</text>
</comment>
<name>A0A317EHH3_9PROT</name>
<evidence type="ECO:0000313" key="4">
    <source>
        <dbReference type="Proteomes" id="UP000245461"/>
    </source>
</evidence>
<feature type="region of interest" description="Disordered" evidence="2">
    <location>
        <begin position="140"/>
        <end position="168"/>
    </location>
</feature>
<keyword evidence="4" id="KW-1185">Reference proteome</keyword>
<dbReference type="Proteomes" id="UP000245461">
    <property type="component" value="Unassembled WGS sequence"/>
</dbReference>
<dbReference type="Pfam" id="PF04519">
    <property type="entry name" value="Bactofilin"/>
    <property type="match status" value="1"/>
</dbReference>
<reference evidence="3 4" key="1">
    <citation type="submission" date="2018-05" db="EMBL/GenBank/DDBJ databases">
        <title>Zavarzinia sp. HR-AS.</title>
        <authorList>
            <person name="Lee Y."/>
            <person name="Jeon C.O."/>
        </authorList>
    </citation>
    <scope>NUCLEOTIDE SEQUENCE [LARGE SCALE GENOMIC DNA]</scope>
    <source>
        <strain evidence="3 4">HR-AS</strain>
    </source>
</reference>
<dbReference type="OrthoDB" id="5738271at2"/>
<evidence type="ECO:0000256" key="1">
    <source>
        <dbReference type="ARBA" id="ARBA00044755"/>
    </source>
</evidence>
<feature type="region of interest" description="Disordered" evidence="2">
    <location>
        <begin position="24"/>
        <end position="43"/>
    </location>
</feature>
<comment type="similarity">
    <text evidence="1">Belongs to the bactofilin family.</text>
</comment>
<dbReference type="InterPro" id="IPR007607">
    <property type="entry name" value="BacA/B"/>
</dbReference>
<sequence length="168" mass="17427">MKCACRISRAIPCASSRQAAMFNNRQNARETKPKTSGRRGEAISRPSILAEGLSVTGNIETAGDLQIDGTVVGDIACRTLTLGEDGLVKGAIAAETIHVRGRIEGRIDAAVVELAASAIVVGDILHDSVGVEAGASIEGHLKRRHKAKPAAEEKPAEGGKPALVVTNS</sequence>
<gene>
    <name evidence="3" type="ORF">DKG74_02110</name>
</gene>
<feature type="compositionally biased region" description="Basic and acidic residues" evidence="2">
    <location>
        <begin position="27"/>
        <end position="42"/>
    </location>
</feature>
<proteinExistence type="inferred from homology"/>
<dbReference type="PANTHER" id="PTHR35024">
    <property type="entry name" value="HYPOTHETICAL CYTOSOLIC PROTEIN"/>
    <property type="match status" value="1"/>
</dbReference>